<gene>
    <name evidence="2" type="ORF">BaOVIS_000110</name>
</gene>
<proteinExistence type="predicted"/>
<sequence length="1331" mass="150443">MLCVRAVLRPRCDAILAARVASRGLATAAGADTSASWSSSTKADERKTTNEGNSKAAVPTQAPAVLMEPNTLCKAVMQASKEGKRNKATWKAHVRKAIDIKDQLTFKHIAIIIHSCANATISKEQLYGLIHGLETNVIAHLELLVSNFIRGDAGIDLYHIYSILHGAKLAGYGNCDMTLLLKKAGLAQFEWIYNKTEVILKPFIFEDIAGIVHALTQMHVELDPKDVALVHDVYIKLYKLDRGSTISHRAFAIMANTLERLGCHTPALGNIVMEYLQRNIDRMYNIKDVAMIYCASARIDSALQSNGEWQRNKSLLAGESQVGSSQPGLDVGENSTTVTNGGWGFNTVTDETKVIPSNCAQVVTPADHNTVVPTVAAEPTGDIIAITKVVIDKLLQDKGFETDAQSNANIAAHAAPYAEIERGLLLQRFGDYISGAIQNVMLKTDLDCTSLVYLMRCAIKLDRIGDAMLMLSAQNINHVGMLGGPLEFVKHMANIQALRTKQDDEKVAKVLDSIAVTNMLCYKNRLQRPPVSMKPKIQRRRNLRELIEAEKGNGDNVENICIHNDLDKCYKSAIGFKLCAKTLAAVSAFNGHKAACDIAQHMVITMEHIFTVGGSVDLESVAAAASGLYKFRIKNHNLLQRMALETRKQLDAVRHPSMLVQILVAYAKLGCPFNRDINRGLIASPGIKRISRSNHWINNQRPYEQLFVDSCNYIMAHKMVDYLNSQATVNCIFALALSGMGCRLTRFLYALLSKLRKEWKELVRCPEMDKQMKIAIRVLQKGCSKRNRVLSSELKKLQKVQHSHPNYALVNIDDLRMSHDARRRTLSGKIPSHSATFLDVRPYLSTYLYRKDGQNCLKSSNKEPFIKDIRYYNQFPKFAEGKYSLDSLHIDHEIVGSKALTRDEIAAFISAIGNVKSYCLLPRGEVKVSYHADINDKDQNPIVIPVETCVSNYTLGMVKQAFQKSDHMAEWMKQLEEREFKMISVEQLFVEPAEINPKRERELFVQEFNAILTEHGIKRRWVEPIGWKYIPSQQLLGVYAKVVPHDICFSWAFRLLPGHKPLVINQVSFKLRNLYNKRLKDKGISVTKIGTWKLAQSEVHTYDTPGFKLRSYSDLKLQMIKRKRQQRRTTESEHPQLKEIALHKPQFIEVSGGGRLRFHLLLKIMNMLDTLMEGKQTGYTPGDPATLTVGGDPHPHPFWVRILNIMVNGKFFKYVPLLVFYVQQDDMYHLCTRDIILQPDAKPSMWNPWQRNYSMRHMELVPRAYRGVAFADTHQFQITDDHIKQILMRYKPLSHLDITGYCNGVTNQMKEKVKNIIHIEPQKQLMVNIVH</sequence>
<name>A0A9W5T9V5_BABOV</name>
<dbReference type="Proteomes" id="UP001057455">
    <property type="component" value="Unassembled WGS sequence"/>
</dbReference>
<evidence type="ECO:0000256" key="1">
    <source>
        <dbReference type="SAM" id="MobiDB-lite"/>
    </source>
</evidence>
<reference evidence="2" key="1">
    <citation type="submission" date="2019-12" db="EMBL/GenBank/DDBJ databases">
        <title>Genome sequence of Babesia ovis.</title>
        <authorList>
            <person name="Yamagishi J."/>
            <person name="Sevinc F."/>
            <person name="Xuan X."/>
        </authorList>
    </citation>
    <scope>NUCLEOTIDE SEQUENCE</scope>
    <source>
        <strain evidence="2">Selcuk</strain>
    </source>
</reference>
<keyword evidence="2" id="KW-0813">Transport</keyword>
<evidence type="ECO:0000313" key="3">
    <source>
        <dbReference type="Proteomes" id="UP001057455"/>
    </source>
</evidence>
<feature type="region of interest" description="Disordered" evidence="1">
    <location>
        <begin position="36"/>
        <end position="56"/>
    </location>
</feature>
<dbReference type="EMBL" id="BLIY01000001">
    <property type="protein sequence ID" value="GFE52607.1"/>
    <property type="molecule type" value="Genomic_DNA"/>
</dbReference>
<accession>A0A9W5T9V5</accession>
<protein>
    <submittedName>
        <fullName evidence="2">PTS sugar transporter, putative</fullName>
    </submittedName>
</protein>
<keyword evidence="3" id="KW-1185">Reference proteome</keyword>
<dbReference type="OrthoDB" id="366338at2759"/>
<organism evidence="2 3">
    <name type="scientific">Babesia ovis</name>
    <dbReference type="NCBI Taxonomy" id="5869"/>
    <lineage>
        <taxon>Eukaryota</taxon>
        <taxon>Sar</taxon>
        <taxon>Alveolata</taxon>
        <taxon>Apicomplexa</taxon>
        <taxon>Aconoidasida</taxon>
        <taxon>Piroplasmida</taxon>
        <taxon>Babesiidae</taxon>
        <taxon>Babesia</taxon>
    </lineage>
</organism>
<evidence type="ECO:0000313" key="2">
    <source>
        <dbReference type="EMBL" id="GFE52607.1"/>
    </source>
</evidence>
<keyword evidence="2" id="KW-0762">Sugar transport</keyword>
<comment type="caution">
    <text evidence="2">The sequence shown here is derived from an EMBL/GenBank/DDBJ whole genome shotgun (WGS) entry which is preliminary data.</text>
</comment>